<dbReference type="AlphaFoldDB" id="A0A8J9VWJ0"/>
<dbReference type="OrthoDB" id="10037417at2759"/>
<dbReference type="EMBL" id="OV696686">
    <property type="protein sequence ID" value="CAH1233813.1"/>
    <property type="molecule type" value="Genomic_DNA"/>
</dbReference>
<dbReference type="InterPro" id="IPR018629">
    <property type="entry name" value="XK-rel"/>
</dbReference>
<evidence type="ECO:0000256" key="8">
    <source>
        <dbReference type="SAM" id="MobiDB-lite"/>
    </source>
</evidence>
<accession>A0A8J9VWJ0</accession>
<organism evidence="9 10">
    <name type="scientific">Branchiostoma lanceolatum</name>
    <name type="common">Common lancelet</name>
    <name type="synonym">Amphioxus lanceolatum</name>
    <dbReference type="NCBI Taxonomy" id="7740"/>
    <lineage>
        <taxon>Eukaryota</taxon>
        <taxon>Metazoa</taxon>
        <taxon>Chordata</taxon>
        <taxon>Cephalochordata</taxon>
        <taxon>Leptocardii</taxon>
        <taxon>Amphioxiformes</taxon>
        <taxon>Branchiostomatidae</taxon>
        <taxon>Branchiostoma</taxon>
    </lineage>
</organism>
<feature type="transmembrane region" description="Helical" evidence="7">
    <location>
        <begin position="141"/>
        <end position="164"/>
    </location>
</feature>
<dbReference type="Pfam" id="PF09815">
    <property type="entry name" value="XK-related"/>
    <property type="match status" value="1"/>
</dbReference>
<keyword evidence="3" id="KW-1003">Cell membrane</keyword>
<comment type="similarity">
    <text evidence="2 7">Belongs to the XK family.</text>
</comment>
<dbReference type="PANTHER" id="PTHR16024">
    <property type="entry name" value="XK-RELATED PROTEIN"/>
    <property type="match status" value="1"/>
</dbReference>
<evidence type="ECO:0000256" key="1">
    <source>
        <dbReference type="ARBA" id="ARBA00004651"/>
    </source>
</evidence>
<feature type="region of interest" description="Disordered" evidence="8">
    <location>
        <begin position="16"/>
        <end position="84"/>
    </location>
</feature>
<proteinExistence type="inferred from homology"/>
<evidence type="ECO:0000256" key="4">
    <source>
        <dbReference type="ARBA" id="ARBA00022692"/>
    </source>
</evidence>
<protein>
    <recommendedName>
        <fullName evidence="7">XK-related protein</fullName>
    </recommendedName>
</protein>
<feature type="transmembrane region" description="Helical" evidence="7">
    <location>
        <begin position="211"/>
        <end position="233"/>
    </location>
</feature>
<dbReference type="Proteomes" id="UP000838412">
    <property type="component" value="Chromosome 1"/>
</dbReference>
<name>A0A8J9VWJ0_BRALA</name>
<keyword evidence="10" id="KW-1185">Reference proteome</keyword>
<feature type="transmembrane region" description="Helical" evidence="7">
    <location>
        <begin position="176"/>
        <end position="199"/>
    </location>
</feature>
<evidence type="ECO:0000256" key="2">
    <source>
        <dbReference type="ARBA" id="ARBA00008789"/>
    </source>
</evidence>
<feature type="transmembrane region" description="Helical" evidence="7">
    <location>
        <begin position="282"/>
        <end position="304"/>
    </location>
</feature>
<dbReference type="InterPro" id="IPR050895">
    <property type="entry name" value="XK-related_scramblase"/>
</dbReference>
<dbReference type="PANTHER" id="PTHR16024:SF28">
    <property type="entry name" value="XK-RELATED PROTEIN"/>
    <property type="match status" value="1"/>
</dbReference>
<feature type="compositionally biased region" description="Basic and acidic residues" evidence="8">
    <location>
        <begin position="60"/>
        <end position="73"/>
    </location>
</feature>
<feature type="compositionally biased region" description="Basic and acidic residues" evidence="8">
    <location>
        <begin position="40"/>
        <end position="50"/>
    </location>
</feature>
<evidence type="ECO:0000313" key="10">
    <source>
        <dbReference type="Proteomes" id="UP000838412"/>
    </source>
</evidence>
<evidence type="ECO:0000313" key="9">
    <source>
        <dbReference type="EMBL" id="CAH1233813.1"/>
    </source>
</evidence>
<keyword evidence="6 7" id="KW-0472">Membrane</keyword>
<evidence type="ECO:0000256" key="5">
    <source>
        <dbReference type="ARBA" id="ARBA00022989"/>
    </source>
</evidence>
<comment type="subcellular location">
    <subcellularLocation>
        <location evidence="1">Cell membrane</location>
        <topology evidence="1">Multi-pass membrane protein</topology>
    </subcellularLocation>
    <subcellularLocation>
        <location evidence="7">Membrane</location>
        <topology evidence="7">Multi-pass membrane protein</topology>
    </subcellularLocation>
</comment>
<keyword evidence="4 7" id="KW-0812">Transmembrane</keyword>
<sequence>MENQEIELTDVTVRIDSNISADCTGEPDSNKTESLQQDEAVGRENSKGSDSRGQFDNTMTEERQEDTIERSLPRDSSVLDSSAQRDTDLLNSKAEQVSRNAQAVITVTTDLPDQQVDSTSPDSSGMADVISEMWEYRAVKIFVSVTIPLGLYLADVILSLVLAARYHDTGHLGWSWLTLGFVVGPSVLLQILAAVFLSFDDVILTRGRTVLYLLHLLQLGVVIDYVIIFLRIWRGLGTRGADYVTWFPPIMHLVAAVHQSLPQLCTQVYISFLSGGVTGLRAAVMVVSLLGALRAVVVFHYICLDQKNDGADGGTQSVEQPPRKV</sequence>
<evidence type="ECO:0000256" key="7">
    <source>
        <dbReference type="RuleBase" id="RU910716"/>
    </source>
</evidence>
<gene>
    <name evidence="9" type="primary">Hypp833</name>
    <name evidence="9" type="ORF">BLAG_LOCUS2452</name>
</gene>
<evidence type="ECO:0000256" key="6">
    <source>
        <dbReference type="ARBA" id="ARBA00023136"/>
    </source>
</evidence>
<dbReference type="GO" id="GO:0005886">
    <property type="term" value="C:plasma membrane"/>
    <property type="evidence" value="ECO:0007669"/>
    <property type="project" value="UniProtKB-SubCell"/>
</dbReference>
<keyword evidence="5 7" id="KW-1133">Transmembrane helix</keyword>
<evidence type="ECO:0000256" key="3">
    <source>
        <dbReference type="ARBA" id="ARBA00022475"/>
    </source>
</evidence>
<reference evidence="9" key="1">
    <citation type="submission" date="2022-01" db="EMBL/GenBank/DDBJ databases">
        <authorList>
            <person name="Braso-Vives M."/>
        </authorList>
    </citation>
    <scope>NUCLEOTIDE SEQUENCE</scope>
</reference>